<feature type="compositionally biased region" description="Low complexity" evidence="1">
    <location>
        <begin position="238"/>
        <end position="248"/>
    </location>
</feature>
<evidence type="ECO:0000256" key="1">
    <source>
        <dbReference type="SAM" id="MobiDB-lite"/>
    </source>
</evidence>
<feature type="region of interest" description="Disordered" evidence="1">
    <location>
        <begin position="1"/>
        <end position="96"/>
    </location>
</feature>
<reference evidence="2 3" key="1">
    <citation type="journal article" date="2024" name="Science">
        <title>Giant polyketide synthase enzymes in the biosynthesis of giant marine polyether toxins.</title>
        <authorList>
            <person name="Fallon T.R."/>
            <person name="Shende V.V."/>
            <person name="Wierzbicki I.H."/>
            <person name="Pendleton A.L."/>
            <person name="Watervoot N.F."/>
            <person name="Auber R.P."/>
            <person name="Gonzalez D.J."/>
            <person name="Wisecaver J.H."/>
            <person name="Moore B.S."/>
        </authorList>
    </citation>
    <scope>NUCLEOTIDE SEQUENCE [LARGE SCALE GENOMIC DNA]</scope>
    <source>
        <strain evidence="2 3">12B1</strain>
    </source>
</reference>
<dbReference type="Proteomes" id="UP001515480">
    <property type="component" value="Unassembled WGS sequence"/>
</dbReference>
<evidence type="ECO:0000313" key="3">
    <source>
        <dbReference type="Proteomes" id="UP001515480"/>
    </source>
</evidence>
<evidence type="ECO:0000313" key="2">
    <source>
        <dbReference type="EMBL" id="KAL1529852.1"/>
    </source>
</evidence>
<feature type="region of interest" description="Disordered" evidence="1">
    <location>
        <begin position="221"/>
        <end position="281"/>
    </location>
</feature>
<gene>
    <name evidence="2" type="ORF">AB1Y20_000783</name>
</gene>
<accession>A0AB34K900</accession>
<organism evidence="2 3">
    <name type="scientific">Prymnesium parvum</name>
    <name type="common">Toxic golden alga</name>
    <dbReference type="NCBI Taxonomy" id="97485"/>
    <lineage>
        <taxon>Eukaryota</taxon>
        <taxon>Haptista</taxon>
        <taxon>Haptophyta</taxon>
        <taxon>Prymnesiophyceae</taxon>
        <taxon>Prymnesiales</taxon>
        <taxon>Prymnesiaceae</taxon>
        <taxon>Prymnesium</taxon>
    </lineage>
</organism>
<dbReference type="AlphaFoldDB" id="A0AB34K900"/>
<keyword evidence="3" id="KW-1185">Reference proteome</keyword>
<feature type="compositionally biased region" description="Polar residues" evidence="1">
    <location>
        <begin position="255"/>
        <end position="271"/>
    </location>
</feature>
<comment type="caution">
    <text evidence="2">The sequence shown here is derived from an EMBL/GenBank/DDBJ whole genome shotgun (WGS) entry which is preliminary data.</text>
</comment>
<sequence length="401" mass="42588">MSTTQPSPALPKWTHVGIPLHHSHAPSPSTEVYRPPPRHRRPPSQSHPRSSHAAIALPRGEVLSRPSRFVAIPSSASAPRGAQHRAPPERPAAHPPRAAAPVLLSPAAALRPVRWSELRADVRAPCSRPSSADSRLHASNVWVGDYCSRPASAAGVELADGAALGPADTRPTKSWLMQLDASTHGGAPFLPTAGGVPAEHQISRGGGVPIVRLRPSSAASAAGAAEARTRRAWEQDSPPAAEGAAPAAKRVVSTVKLTRQGTQRSLARQGTQRLARHAAPPAQLAPPNAMEKVRKLGWKKLRDSLRTLASARKDAVEGRLREEQERAALEQAIAAEATVECTLAETVLRALRKANMGIAKVEHKNFGEKISMELSAFDRGVLRFSTSATFCVACAFITVSS</sequence>
<name>A0AB34K900_PRYPA</name>
<proteinExistence type="predicted"/>
<feature type="compositionally biased region" description="Low complexity" evidence="1">
    <location>
        <begin position="43"/>
        <end position="52"/>
    </location>
</feature>
<dbReference type="EMBL" id="JBGBPQ010000001">
    <property type="protein sequence ID" value="KAL1529852.1"/>
    <property type="molecule type" value="Genomic_DNA"/>
</dbReference>
<protein>
    <submittedName>
        <fullName evidence="2">Uncharacterized protein</fullName>
    </submittedName>
</protein>